<evidence type="ECO:0000259" key="1">
    <source>
        <dbReference type="Pfam" id="PF06983"/>
    </source>
</evidence>
<dbReference type="PIRSF" id="PIRSF021700">
    <property type="entry name" value="3_dmu_93_MTrfase"/>
    <property type="match status" value="1"/>
</dbReference>
<gene>
    <name evidence="2" type="ORF">O0R41_08160</name>
</gene>
<dbReference type="Gene3D" id="3.10.180.10">
    <property type="entry name" value="2,3-Dihydroxybiphenyl 1,2-Dioxygenase, domain 1"/>
    <property type="match status" value="1"/>
</dbReference>
<dbReference type="SUPFAM" id="SSF54593">
    <property type="entry name" value="Glyoxalase/Bleomycin resistance protein/Dihydroxybiphenyl dioxygenase"/>
    <property type="match status" value="1"/>
</dbReference>
<evidence type="ECO:0000313" key="2">
    <source>
        <dbReference type="EMBL" id="MDV5823565.1"/>
    </source>
</evidence>
<organism evidence="2 3">
    <name type="scientific">Sphingobium naphthae</name>
    <dbReference type="NCBI Taxonomy" id="1886786"/>
    <lineage>
        <taxon>Bacteria</taxon>
        <taxon>Pseudomonadati</taxon>
        <taxon>Pseudomonadota</taxon>
        <taxon>Alphaproteobacteria</taxon>
        <taxon>Sphingomonadales</taxon>
        <taxon>Sphingomonadaceae</taxon>
        <taxon>Sphingobium</taxon>
    </lineage>
</organism>
<keyword evidence="3" id="KW-1185">Reference proteome</keyword>
<sequence>MDKISPCLWFDGQAEEAAHYYASVFGGSVDHVTYYPEQNPSPSPMPGGSVLLVEFTLFGQSYQALNGGPQFQFDEAISLSVACEDQAELDHYFDVLTADGGKPGPCGWVTDRYGLSWQLVTKRIMANYRTRDRQGIARMMQAMMSMEKLDTAAMQAAFEGRAA</sequence>
<reference evidence="3" key="1">
    <citation type="journal article" date="2022" name="J Environ Chem Eng">
        <title>Biodegradation of petroleum oil using a constructed nonpathogenic and heavy metal-tolerant bacterial consortium isolated from marine sponges.</title>
        <authorList>
            <person name="Dechsakulwatana C."/>
            <person name="Rungsihiranrut A."/>
            <person name="Muangchinda C."/>
            <person name="Ningthoujam R."/>
            <person name="Klankeo P."/>
            <person name="Pinyakong O."/>
        </authorList>
    </citation>
    <scope>NUCLEOTIDE SEQUENCE [LARGE SCALE GENOMIC DNA]</scope>
    <source>
        <strain evidence="3">MO2-4</strain>
    </source>
</reference>
<dbReference type="PANTHER" id="PTHR33990:SF2">
    <property type="entry name" value="PHNB-LIKE DOMAIN-CONTAINING PROTEIN"/>
    <property type="match status" value="1"/>
</dbReference>
<feature type="domain" description="PhnB-like" evidence="1">
    <location>
        <begin position="3"/>
        <end position="120"/>
    </location>
</feature>
<dbReference type="PANTHER" id="PTHR33990">
    <property type="entry name" value="PROTEIN YJDN-RELATED"/>
    <property type="match status" value="1"/>
</dbReference>
<dbReference type="InterPro" id="IPR029068">
    <property type="entry name" value="Glyas_Bleomycin-R_OHBP_Dase"/>
</dbReference>
<accession>A0ABU3ZVN2</accession>
<name>A0ABU3ZVN2_9SPHN</name>
<dbReference type="RefSeq" id="WP_317516504.1">
    <property type="nucleotide sequence ID" value="NZ_JAPTHD010000002.1"/>
</dbReference>
<comment type="caution">
    <text evidence="2">The sequence shown here is derived from an EMBL/GenBank/DDBJ whole genome shotgun (WGS) entry which is preliminary data.</text>
</comment>
<dbReference type="Proteomes" id="UP001185984">
    <property type="component" value="Unassembled WGS sequence"/>
</dbReference>
<dbReference type="CDD" id="cd06588">
    <property type="entry name" value="PhnB_like"/>
    <property type="match status" value="1"/>
</dbReference>
<dbReference type="EMBL" id="JAPTHD010000002">
    <property type="protein sequence ID" value="MDV5823565.1"/>
    <property type="molecule type" value="Genomic_DNA"/>
</dbReference>
<protein>
    <submittedName>
        <fullName evidence="2">VOC family protein</fullName>
    </submittedName>
</protein>
<proteinExistence type="predicted"/>
<dbReference type="Pfam" id="PF06983">
    <property type="entry name" value="3-dmu-9_3-mt"/>
    <property type="match status" value="1"/>
</dbReference>
<dbReference type="InterPro" id="IPR028973">
    <property type="entry name" value="PhnB-like"/>
</dbReference>
<evidence type="ECO:0000313" key="3">
    <source>
        <dbReference type="Proteomes" id="UP001185984"/>
    </source>
</evidence>
<dbReference type="InterPro" id="IPR009725">
    <property type="entry name" value="3_dmu_93_MTrfase"/>
</dbReference>